<feature type="signal peptide" evidence="1">
    <location>
        <begin position="1"/>
        <end position="35"/>
    </location>
</feature>
<name>A0A5A7NTW0_9MICC</name>
<dbReference type="SUPFAM" id="SSF53474">
    <property type="entry name" value="alpha/beta-Hydrolases"/>
    <property type="match status" value="1"/>
</dbReference>
<feature type="chain" id="PRO_5022711721" evidence="1">
    <location>
        <begin position="36"/>
        <end position="268"/>
    </location>
</feature>
<protein>
    <submittedName>
        <fullName evidence="2">Uncharacterized protein</fullName>
    </submittedName>
</protein>
<proteinExistence type="predicted"/>
<sequence>MGRLRAVRRIGTVGAVALAAALSALPLGNVPHASAAGTTAPKAFTAAGTTSQYRVYAAGTGDPKGILFYLDGDGQWAFNHPASPYALGGSTGIVANARTRGYITVAVKTPDRKGTPTWWEDGAKNAAYFDALRRKVQGQYPKAEHIWLAGYSGGAEFLTESYLPRYPSAIARGGGAVLLGGGSAPYQRAKSFPQSKAARFAMHWYTGAADTAANSGAGFDALRQAKAGKAWYAKRGFRTTSQYPAGVGHDLSGRFGRVIGAALDRNGR</sequence>
<dbReference type="Gene3D" id="3.40.50.1820">
    <property type="entry name" value="alpha/beta hydrolase"/>
    <property type="match status" value="1"/>
</dbReference>
<keyword evidence="3" id="KW-1185">Reference proteome</keyword>
<dbReference type="Proteomes" id="UP000325307">
    <property type="component" value="Unassembled WGS sequence"/>
</dbReference>
<comment type="caution">
    <text evidence="2">The sequence shown here is derived from an EMBL/GenBank/DDBJ whole genome shotgun (WGS) entry which is preliminary data.</text>
</comment>
<organism evidence="2 3">
    <name type="scientific">Zafaria cholistanensis</name>
    <dbReference type="NCBI Taxonomy" id="1682741"/>
    <lineage>
        <taxon>Bacteria</taxon>
        <taxon>Bacillati</taxon>
        <taxon>Actinomycetota</taxon>
        <taxon>Actinomycetes</taxon>
        <taxon>Micrococcales</taxon>
        <taxon>Micrococcaceae</taxon>
        <taxon>Zafaria</taxon>
    </lineage>
</organism>
<dbReference type="InterPro" id="IPR029058">
    <property type="entry name" value="AB_hydrolase_fold"/>
</dbReference>
<reference evidence="2 3" key="1">
    <citation type="submission" date="2019-09" db="EMBL/GenBank/DDBJ databases">
        <title>Arthrobacter zafarii sp. nov., a moderately thermotolerant and halotolerant actinobacterium isolated from Cholistan desert soil of Pakistan.</title>
        <authorList>
            <person name="Amin A."/>
            <person name="Ahmed I."/>
            <person name="Khalid N."/>
            <person name="Schumann P."/>
            <person name="Busse H.J."/>
            <person name="Khan I.U."/>
            <person name="Li S."/>
            <person name="Li W.J."/>
        </authorList>
    </citation>
    <scope>NUCLEOTIDE SEQUENCE [LARGE SCALE GENOMIC DNA]</scope>
    <source>
        <strain evidence="2 3">NCCP-1664</strain>
    </source>
</reference>
<dbReference type="EMBL" id="BKDJ01000010">
    <property type="protein sequence ID" value="GER23582.1"/>
    <property type="molecule type" value="Genomic_DNA"/>
</dbReference>
<gene>
    <name evidence="2" type="ORF">NCCP1664_20770</name>
</gene>
<evidence type="ECO:0000313" key="3">
    <source>
        <dbReference type="Proteomes" id="UP000325307"/>
    </source>
</evidence>
<evidence type="ECO:0000313" key="2">
    <source>
        <dbReference type="EMBL" id="GER23582.1"/>
    </source>
</evidence>
<dbReference type="AlphaFoldDB" id="A0A5A7NTW0"/>
<keyword evidence="1" id="KW-0732">Signal</keyword>
<evidence type="ECO:0000256" key="1">
    <source>
        <dbReference type="SAM" id="SignalP"/>
    </source>
</evidence>
<accession>A0A5A7NTW0</accession>